<organism evidence="1 2">
    <name type="scientific">Penicillium thymicola</name>
    <dbReference type="NCBI Taxonomy" id="293382"/>
    <lineage>
        <taxon>Eukaryota</taxon>
        <taxon>Fungi</taxon>
        <taxon>Dikarya</taxon>
        <taxon>Ascomycota</taxon>
        <taxon>Pezizomycotina</taxon>
        <taxon>Eurotiomycetes</taxon>
        <taxon>Eurotiomycetidae</taxon>
        <taxon>Eurotiales</taxon>
        <taxon>Aspergillaceae</taxon>
        <taxon>Penicillium</taxon>
    </lineage>
</organism>
<dbReference type="AlphaFoldDB" id="A0AAI9X2J1"/>
<keyword evidence="2" id="KW-1185">Reference proteome</keyword>
<proteinExistence type="predicted"/>
<gene>
    <name evidence="1" type="ORF">VN97_g12136</name>
</gene>
<name>A0AAI9X2J1_PENTH</name>
<sequence length="96" mass="11083">MFWRRWRISRFQLLGTPSQFLVPIHLPEAKIQYKYYCEAIATSTAYGFKLNYEPLSIVPNPLVMQCVNLSEIMCIGSIYVGASTDCRVQKREEGES</sequence>
<evidence type="ECO:0000313" key="2">
    <source>
        <dbReference type="Proteomes" id="UP001227192"/>
    </source>
</evidence>
<reference evidence="1" key="2">
    <citation type="journal article" date="2016" name="Fungal Biol.">
        <title>Ochratoxin A production by Penicillium thymicola.</title>
        <authorList>
            <person name="Nguyen H.D.T."/>
            <person name="McMullin D.R."/>
            <person name="Ponomareva E."/>
            <person name="Riley R."/>
            <person name="Pomraning K.R."/>
            <person name="Baker S.E."/>
            <person name="Seifert K.A."/>
        </authorList>
    </citation>
    <scope>NUCLEOTIDE SEQUENCE</scope>
    <source>
        <strain evidence="1">DAOM 180753</strain>
    </source>
</reference>
<reference evidence="1" key="1">
    <citation type="submission" date="2015-06" db="EMBL/GenBank/DDBJ databases">
        <authorList>
            <person name="Nguyen H."/>
        </authorList>
    </citation>
    <scope>NUCLEOTIDE SEQUENCE</scope>
    <source>
        <strain evidence="1">DAOM 180753</strain>
    </source>
</reference>
<comment type="caution">
    <text evidence="1">The sequence shown here is derived from an EMBL/GenBank/DDBJ whole genome shotgun (WGS) entry which is preliminary data.</text>
</comment>
<dbReference type="EMBL" id="LACB01000811">
    <property type="protein sequence ID" value="KAJ9481347.1"/>
    <property type="molecule type" value="Genomic_DNA"/>
</dbReference>
<protein>
    <submittedName>
        <fullName evidence="1">Uncharacterized protein</fullName>
    </submittedName>
</protein>
<evidence type="ECO:0000313" key="1">
    <source>
        <dbReference type="EMBL" id="KAJ9481347.1"/>
    </source>
</evidence>
<dbReference type="Proteomes" id="UP001227192">
    <property type="component" value="Unassembled WGS sequence"/>
</dbReference>
<accession>A0AAI9X2J1</accession>